<protein>
    <submittedName>
        <fullName evidence="2">Uncharacterized protein</fullName>
    </submittedName>
</protein>
<dbReference type="AlphaFoldDB" id="A0A0B7AQB2"/>
<evidence type="ECO:0000313" key="2">
    <source>
        <dbReference type="EMBL" id="CEK82105.1"/>
    </source>
</evidence>
<feature type="compositionally biased region" description="Low complexity" evidence="1">
    <location>
        <begin position="531"/>
        <end position="540"/>
    </location>
</feature>
<proteinExistence type="predicted"/>
<reference evidence="2" key="1">
    <citation type="submission" date="2014-12" db="EMBL/GenBank/DDBJ databases">
        <title>Insight into the proteome of Arion vulgaris.</title>
        <authorList>
            <person name="Aradska J."/>
            <person name="Bulat T."/>
            <person name="Smidak R."/>
            <person name="Sarate P."/>
            <person name="Gangsoo J."/>
            <person name="Sialana F."/>
            <person name="Bilban M."/>
            <person name="Lubec G."/>
        </authorList>
    </citation>
    <scope>NUCLEOTIDE SEQUENCE</scope>
    <source>
        <tissue evidence="2">Skin</tissue>
    </source>
</reference>
<feature type="region of interest" description="Disordered" evidence="1">
    <location>
        <begin position="597"/>
        <end position="620"/>
    </location>
</feature>
<evidence type="ECO:0000256" key="1">
    <source>
        <dbReference type="SAM" id="MobiDB-lite"/>
    </source>
</evidence>
<sequence length="730" mass="81638">MIDCPSQLPRQLRPKLQLFSSFNQSPHYSSQVSPNHSLELYKIEGMSGSTQELKSNTGCGSWHARHSHTSGCLLAHPSPYTHTQESKSCLQVMKSVTSKDSFGQHFHGSLLQTGDRNTSGDSAVSVSGVLVGPDKLSPISLLPSLEQQSWNNTSEDGLTTGMSTTFSPSFSHTPPLSQLPKKIHRSSSPPLVNLISTSKLKVSSSPRVLTVHKTLNPSPDAIEKSNSAPVDIPQEYERTWIPRCESEQVNRKSSNSPHELNKVCQPLESHSDVASEQQKESLSPDILLSVEQTKNSTNVPTTLDEDDDHLQTRIAAHDVLTNVPNKNQHDLLDATFHTENQHFVQAQVHESAEVNLVYRLQQLPPKVTDHYLMALQQGSEHLREQTISSQRQITELLPHHLSAVLHIQEQCHQTPYQELLQQQHDIQLLQHQQHQENQLQSEHMSQNIQYHPSDVQSADSSDYVEKMEENKENLNKRDRNEVDRNVQMAVVQSRSKGNLHPELKQILGQSHAFSLPLMTALCNDSSLMQASRSQSGSRSSYETSTMRSTDSRLTRLSHDTDSRRWSSCCQAANMADVLMMQSCRPYSWHSEHFELDSQSALPPSDHLPPTSPPNPRSINNKHLNMLNSHQSMLPQKMIVSDPGPSSPRLLTMGGETCWWEAPPSASELDGTLSSWTGIIPYSLPAQASHHMNNHIHHQKMVPHKLSSGGHRDSETSITHKQVMKENIGIA</sequence>
<feature type="region of interest" description="Disordered" evidence="1">
    <location>
        <begin position="529"/>
        <end position="557"/>
    </location>
</feature>
<gene>
    <name evidence="2" type="primary">ORF129637</name>
</gene>
<dbReference type="EMBL" id="HACG01035240">
    <property type="protein sequence ID" value="CEK82105.1"/>
    <property type="molecule type" value="Transcribed_RNA"/>
</dbReference>
<name>A0A0B7AQB2_9EUPU</name>
<organism evidence="2">
    <name type="scientific">Arion vulgaris</name>
    <dbReference type="NCBI Taxonomy" id="1028688"/>
    <lineage>
        <taxon>Eukaryota</taxon>
        <taxon>Metazoa</taxon>
        <taxon>Spiralia</taxon>
        <taxon>Lophotrochozoa</taxon>
        <taxon>Mollusca</taxon>
        <taxon>Gastropoda</taxon>
        <taxon>Heterobranchia</taxon>
        <taxon>Euthyneura</taxon>
        <taxon>Panpulmonata</taxon>
        <taxon>Eupulmonata</taxon>
        <taxon>Stylommatophora</taxon>
        <taxon>Helicina</taxon>
        <taxon>Arionoidea</taxon>
        <taxon>Arionidae</taxon>
        <taxon>Arion</taxon>
    </lineage>
</organism>
<accession>A0A0B7AQB2</accession>
<feature type="compositionally biased region" description="Pro residues" evidence="1">
    <location>
        <begin position="605"/>
        <end position="615"/>
    </location>
</feature>